<reference evidence="1 2" key="1">
    <citation type="submission" date="2017-12" db="EMBL/GenBank/DDBJ databases">
        <title>Hemimetabolous genomes reveal molecular basis of termite eusociality.</title>
        <authorList>
            <person name="Harrison M.C."/>
            <person name="Jongepier E."/>
            <person name="Robertson H.M."/>
            <person name="Arning N."/>
            <person name="Bitard-Feildel T."/>
            <person name="Chao H."/>
            <person name="Childers C.P."/>
            <person name="Dinh H."/>
            <person name="Doddapaneni H."/>
            <person name="Dugan S."/>
            <person name="Gowin J."/>
            <person name="Greiner C."/>
            <person name="Han Y."/>
            <person name="Hu H."/>
            <person name="Hughes D.S.T."/>
            <person name="Huylmans A.-K."/>
            <person name="Kemena C."/>
            <person name="Kremer L.P.M."/>
            <person name="Lee S.L."/>
            <person name="Lopez-Ezquerra A."/>
            <person name="Mallet L."/>
            <person name="Monroy-Kuhn J.M."/>
            <person name="Moser A."/>
            <person name="Murali S.C."/>
            <person name="Muzny D.M."/>
            <person name="Otani S."/>
            <person name="Piulachs M.-D."/>
            <person name="Poelchau M."/>
            <person name="Qu J."/>
            <person name="Schaub F."/>
            <person name="Wada-Katsumata A."/>
            <person name="Worley K.C."/>
            <person name="Xie Q."/>
            <person name="Ylla G."/>
            <person name="Poulsen M."/>
            <person name="Gibbs R.A."/>
            <person name="Schal C."/>
            <person name="Richards S."/>
            <person name="Belles X."/>
            <person name="Korb J."/>
            <person name="Bornberg-Bauer E."/>
        </authorList>
    </citation>
    <scope>NUCLEOTIDE SEQUENCE [LARGE SCALE GENOMIC DNA]</scope>
    <source>
        <tissue evidence="1">Whole body</tissue>
    </source>
</reference>
<comment type="caution">
    <text evidence="1">The sequence shown here is derived from an EMBL/GenBank/DDBJ whole genome shotgun (WGS) entry which is preliminary data.</text>
</comment>
<protein>
    <submittedName>
        <fullName evidence="1">Uncharacterized protein</fullName>
    </submittedName>
</protein>
<name>A0A2J7RPE7_9NEOP</name>
<dbReference type="Proteomes" id="UP000235965">
    <property type="component" value="Unassembled WGS sequence"/>
</dbReference>
<accession>A0A2J7RPE7</accession>
<dbReference type="AlphaFoldDB" id="A0A2J7RPE7"/>
<proteinExistence type="predicted"/>
<dbReference type="InParanoid" id="A0A2J7RPE7"/>
<evidence type="ECO:0000313" key="1">
    <source>
        <dbReference type="EMBL" id="PNF42704.1"/>
    </source>
</evidence>
<keyword evidence="2" id="KW-1185">Reference proteome</keyword>
<gene>
    <name evidence="1" type="ORF">B7P43_G14173</name>
</gene>
<sequence>MHNEYPEEFVDSVIKPLRSIYPSSDKIDQGTVTIPYVKGISEKFRHTGNCFSLRYSIPCDCGKCYISETSRLKERKVMHIEPNTTYCKYKESAYISLVDHPISQPSLDISHVRTPIITAEVKKLQLCTV</sequence>
<organism evidence="1 2">
    <name type="scientific">Cryptotermes secundus</name>
    <dbReference type="NCBI Taxonomy" id="105785"/>
    <lineage>
        <taxon>Eukaryota</taxon>
        <taxon>Metazoa</taxon>
        <taxon>Ecdysozoa</taxon>
        <taxon>Arthropoda</taxon>
        <taxon>Hexapoda</taxon>
        <taxon>Insecta</taxon>
        <taxon>Pterygota</taxon>
        <taxon>Neoptera</taxon>
        <taxon>Polyneoptera</taxon>
        <taxon>Dictyoptera</taxon>
        <taxon>Blattodea</taxon>
        <taxon>Blattoidea</taxon>
        <taxon>Termitoidae</taxon>
        <taxon>Kalotermitidae</taxon>
        <taxon>Cryptotermitinae</taxon>
        <taxon>Cryptotermes</taxon>
    </lineage>
</organism>
<evidence type="ECO:0000313" key="2">
    <source>
        <dbReference type="Proteomes" id="UP000235965"/>
    </source>
</evidence>
<dbReference type="EMBL" id="NEVH01001361">
    <property type="protein sequence ID" value="PNF42704.1"/>
    <property type="molecule type" value="Genomic_DNA"/>
</dbReference>